<evidence type="ECO:0000313" key="1">
    <source>
        <dbReference type="EMBL" id="MBD3920938.1"/>
    </source>
</evidence>
<dbReference type="Proteomes" id="UP000609346">
    <property type="component" value="Unassembled WGS sequence"/>
</dbReference>
<dbReference type="RefSeq" id="WP_191205248.1">
    <property type="nucleotide sequence ID" value="NZ_JACXZA010000005.1"/>
</dbReference>
<dbReference type="EMBL" id="JACXZA010000005">
    <property type="protein sequence ID" value="MBD3920938.1"/>
    <property type="molecule type" value="Genomic_DNA"/>
</dbReference>
<protein>
    <recommendedName>
        <fullName evidence="3">SMI1/KNR4 family protein</fullName>
    </recommendedName>
</protein>
<keyword evidence="2" id="KW-1185">Reference proteome</keyword>
<evidence type="ECO:0000313" key="2">
    <source>
        <dbReference type="Proteomes" id="UP000609346"/>
    </source>
</evidence>
<reference evidence="1 2" key="1">
    <citation type="submission" date="2020-09" db="EMBL/GenBank/DDBJ databases">
        <title>Paenibacillus sp. strain PR3 16S rRNA gene Genome sequencing and assembly.</title>
        <authorList>
            <person name="Kim J."/>
        </authorList>
    </citation>
    <scope>NUCLEOTIDE SEQUENCE [LARGE SCALE GENOMIC DNA]</scope>
    <source>
        <strain evidence="1 2">PR3</strain>
    </source>
</reference>
<sequence>MLYELLDESQLPQGFKYPDGIQKVIDLKLVNLDPWVFMNRERLLDRYEGLKNRYPKRKLVPFAERIDNDDVACFELGKDDQIQIIHDYASPGFEQRKVFVDFWTWFKDAINEMIDFD</sequence>
<proteinExistence type="predicted"/>
<gene>
    <name evidence="1" type="ORF">H8B09_19385</name>
</gene>
<accession>A0ABR8MYA9</accession>
<organism evidence="1 2">
    <name type="scientific">Paenibacillus terricola</name>
    <dbReference type="NCBI Taxonomy" id="2763503"/>
    <lineage>
        <taxon>Bacteria</taxon>
        <taxon>Bacillati</taxon>
        <taxon>Bacillota</taxon>
        <taxon>Bacilli</taxon>
        <taxon>Bacillales</taxon>
        <taxon>Paenibacillaceae</taxon>
        <taxon>Paenibacillus</taxon>
    </lineage>
</organism>
<name>A0ABR8MYA9_9BACL</name>
<evidence type="ECO:0008006" key="3">
    <source>
        <dbReference type="Google" id="ProtNLM"/>
    </source>
</evidence>
<comment type="caution">
    <text evidence="1">The sequence shown here is derived from an EMBL/GenBank/DDBJ whole genome shotgun (WGS) entry which is preliminary data.</text>
</comment>